<dbReference type="InterPro" id="IPR027417">
    <property type="entry name" value="P-loop_NTPase"/>
</dbReference>
<feature type="transmembrane region" description="Helical" evidence="1">
    <location>
        <begin position="269"/>
        <end position="289"/>
    </location>
</feature>
<dbReference type="OrthoDB" id="408152at2759"/>
<dbReference type="EMBL" id="CVMT01000002">
    <property type="protein sequence ID" value="CRG85227.1"/>
    <property type="molecule type" value="Genomic_DNA"/>
</dbReference>
<accession>A0A0U1LPN0</accession>
<reference evidence="2 3" key="1">
    <citation type="submission" date="2015-04" db="EMBL/GenBank/DDBJ databases">
        <authorList>
            <person name="Syromyatnikov M.Y."/>
            <person name="Popov V.N."/>
        </authorList>
    </citation>
    <scope>NUCLEOTIDE SEQUENCE [LARGE SCALE GENOMIC DNA]</scope>
    <source>
        <strain evidence="2">WF-38-12</strain>
    </source>
</reference>
<dbReference type="PANTHER" id="PTHR36978">
    <property type="entry name" value="P-LOOP CONTAINING NUCLEOTIDE TRIPHOSPHATE HYDROLASE"/>
    <property type="match status" value="1"/>
</dbReference>
<keyword evidence="3" id="KW-1185">Reference proteome</keyword>
<sequence>MAALQLYQWIWPLCQPNRRRPADKPMAVLGLGMPRTGTESLKAALEELGYATYHGFEPAGNPGDCVTWCNLIERKKKTKRDMTMTTTKSAGRGGEADALTANDFDKVLGHCQAVSDTPSICFADEMIAAYPNAKIILNHRPDIDAWKKSISAVVGRNEALIGIVVKKLLVLFSPELFWLQQHVNRIDFDTLWRGDIVENATTVYKEHYAHLEKIAPPERTLRWCVQDGWEPLCEFLGKPVPNKPFPHKNTPEEQQKVLAKRLWPLARDAILRFILTTVAVTAGGSWLWARWR</sequence>
<dbReference type="Proteomes" id="UP000054383">
    <property type="component" value="Unassembled WGS sequence"/>
</dbReference>
<keyword evidence="1" id="KW-0812">Transmembrane</keyword>
<dbReference type="SUPFAM" id="SSF52540">
    <property type="entry name" value="P-loop containing nucleoside triphosphate hydrolases"/>
    <property type="match status" value="1"/>
</dbReference>
<dbReference type="Gene3D" id="3.40.50.300">
    <property type="entry name" value="P-loop containing nucleotide triphosphate hydrolases"/>
    <property type="match status" value="1"/>
</dbReference>
<evidence type="ECO:0000313" key="2">
    <source>
        <dbReference type="EMBL" id="CRG85227.1"/>
    </source>
</evidence>
<dbReference type="Pfam" id="PF17784">
    <property type="entry name" value="Sulfotransfer_4"/>
    <property type="match status" value="1"/>
</dbReference>
<dbReference type="PANTHER" id="PTHR36978:SF8">
    <property type="entry name" value="NAD DEPENDENT EPIMERASE_DEHYDRATASE"/>
    <property type="match status" value="1"/>
</dbReference>
<dbReference type="OMA" id="WVYEQHS"/>
<dbReference type="STRING" id="28573.A0A0U1LPN0"/>
<proteinExistence type="predicted"/>
<gene>
    <name evidence="2" type="ORF">PISL3812_02340</name>
</gene>
<evidence type="ECO:0000313" key="3">
    <source>
        <dbReference type="Proteomes" id="UP000054383"/>
    </source>
</evidence>
<organism evidence="2 3">
    <name type="scientific">Talaromyces islandicus</name>
    <name type="common">Penicillium islandicum</name>
    <dbReference type="NCBI Taxonomy" id="28573"/>
    <lineage>
        <taxon>Eukaryota</taxon>
        <taxon>Fungi</taxon>
        <taxon>Dikarya</taxon>
        <taxon>Ascomycota</taxon>
        <taxon>Pezizomycotina</taxon>
        <taxon>Eurotiomycetes</taxon>
        <taxon>Eurotiomycetidae</taxon>
        <taxon>Eurotiales</taxon>
        <taxon>Trichocomaceae</taxon>
        <taxon>Talaromyces</taxon>
        <taxon>Talaromyces sect. Islandici</taxon>
    </lineage>
</organism>
<dbReference type="AlphaFoldDB" id="A0A0U1LPN0"/>
<name>A0A0U1LPN0_TALIS</name>
<dbReference type="InterPro" id="IPR040632">
    <property type="entry name" value="Sulfotransfer_4"/>
</dbReference>
<protein>
    <recommendedName>
        <fullName evidence="4">NAD dependent epimerase/dehydratase</fullName>
    </recommendedName>
</protein>
<evidence type="ECO:0000256" key="1">
    <source>
        <dbReference type="SAM" id="Phobius"/>
    </source>
</evidence>
<keyword evidence="1" id="KW-0472">Membrane</keyword>
<keyword evidence="1" id="KW-1133">Transmembrane helix</keyword>
<evidence type="ECO:0008006" key="4">
    <source>
        <dbReference type="Google" id="ProtNLM"/>
    </source>
</evidence>